<evidence type="ECO:0000313" key="2">
    <source>
        <dbReference type="EMBL" id="PIU68698.1"/>
    </source>
</evidence>
<feature type="domain" description="Integrase catalytic" evidence="1">
    <location>
        <begin position="122"/>
        <end position="300"/>
    </location>
</feature>
<protein>
    <recommendedName>
        <fullName evidence="1">Integrase catalytic domain-containing protein</fullName>
    </recommendedName>
</protein>
<dbReference type="SUPFAM" id="SSF53098">
    <property type="entry name" value="Ribonuclease H-like"/>
    <property type="match status" value="1"/>
</dbReference>
<evidence type="ECO:0000259" key="1">
    <source>
        <dbReference type="PROSITE" id="PS50994"/>
    </source>
</evidence>
<evidence type="ECO:0000313" key="3">
    <source>
        <dbReference type="Proteomes" id="UP000229916"/>
    </source>
</evidence>
<accession>A0A2M7AMS0</accession>
<gene>
    <name evidence="2" type="ORF">COS81_02965</name>
</gene>
<reference evidence="3" key="1">
    <citation type="submission" date="2017-09" db="EMBL/GenBank/DDBJ databases">
        <title>Depth-based differentiation of microbial function through sediment-hosted aquifers and enrichment of novel symbionts in the deep terrestrial subsurface.</title>
        <authorList>
            <person name="Probst A.J."/>
            <person name="Ladd B."/>
            <person name="Jarett J.K."/>
            <person name="Geller-Mcgrath D.E."/>
            <person name="Sieber C.M.K."/>
            <person name="Emerson J.B."/>
            <person name="Anantharaman K."/>
            <person name="Thomas B.C."/>
            <person name="Malmstrom R."/>
            <person name="Stieglmeier M."/>
            <person name="Klingl A."/>
            <person name="Woyke T."/>
            <person name="Ryan C.M."/>
            <person name="Banfield J.F."/>
        </authorList>
    </citation>
    <scope>NUCLEOTIDE SEQUENCE [LARGE SCALE GENOMIC DNA]</scope>
</reference>
<dbReference type="Pfam" id="PF13683">
    <property type="entry name" value="rve_3"/>
    <property type="match status" value="1"/>
</dbReference>
<dbReference type="InterPro" id="IPR036397">
    <property type="entry name" value="RNaseH_sf"/>
</dbReference>
<dbReference type="NCBIfam" id="NF033577">
    <property type="entry name" value="transpos_IS481"/>
    <property type="match status" value="1"/>
</dbReference>
<dbReference type="PROSITE" id="PS50994">
    <property type="entry name" value="INTEGRASE"/>
    <property type="match status" value="1"/>
</dbReference>
<dbReference type="PANTHER" id="PTHR35004">
    <property type="entry name" value="TRANSPOSASE RV3428C-RELATED"/>
    <property type="match status" value="1"/>
</dbReference>
<dbReference type="InterPro" id="IPR047656">
    <property type="entry name" value="IS481-like_transpos"/>
</dbReference>
<name>A0A2M7AMS0_UNCKA</name>
<proteinExistence type="predicted"/>
<comment type="caution">
    <text evidence="2">The sequence shown here is derived from an EMBL/GenBank/DDBJ whole genome shotgun (WGS) entry which is preliminary data.</text>
</comment>
<dbReference type="InterPro" id="IPR001584">
    <property type="entry name" value="Integrase_cat-core"/>
</dbReference>
<dbReference type="Proteomes" id="UP000229916">
    <property type="component" value="Unassembled WGS sequence"/>
</dbReference>
<dbReference type="EMBL" id="PEWD01000062">
    <property type="protein sequence ID" value="PIU68698.1"/>
    <property type="molecule type" value="Genomic_DNA"/>
</dbReference>
<dbReference type="Gene3D" id="3.30.420.10">
    <property type="entry name" value="Ribonuclease H-like superfamily/Ribonuclease H"/>
    <property type="match status" value="1"/>
</dbReference>
<dbReference type="InterPro" id="IPR012337">
    <property type="entry name" value="RNaseH-like_sf"/>
</dbReference>
<dbReference type="AlphaFoldDB" id="A0A2M7AMS0"/>
<dbReference type="GO" id="GO:0015074">
    <property type="term" value="P:DNA integration"/>
    <property type="evidence" value="ECO:0007669"/>
    <property type="project" value="InterPro"/>
</dbReference>
<sequence length="309" mass="36782">MLQKLHQNAKTNYLIRQEIQSSSQPVAVLARQFNLSWATVKKWQSRDALEDHSSRPHQLRTDLTAEQIDRILFERKQFKKTVEDIFFTLEGDIPNLYPMKIYRVLARYGLSRLPEELIGAERKIRKFRNYGIGYLHIDLLYAPKINGERRYIYTAIDRVAKVAFVMIGRQKNKETGARFLKAVISFYPYRINYILTDNGFEFSYKALPKGKKTRKVHPFDKICQESKIQHRTIKFKHPWTNGMVERFNRTLKNQVLRRFLFSGIFEMNGKLIDFVNRYNFEKRLKSLNYKTPAQYLKETENISVQRIVI</sequence>
<organism evidence="2 3">
    <name type="scientific">candidate division WWE3 bacterium CG06_land_8_20_14_3_00_42_16</name>
    <dbReference type="NCBI Taxonomy" id="1975083"/>
    <lineage>
        <taxon>Bacteria</taxon>
        <taxon>Katanobacteria</taxon>
    </lineage>
</organism>
<dbReference type="PANTHER" id="PTHR35004:SF7">
    <property type="entry name" value="INTEGRASE PROTEIN"/>
    <property type="match status" value="1"/>
</dbReference>
<dbReference type="GO" id="GO:0003676">
    <property type="term" value="F:nucleic acid binding"/>
    <property type="evidence" value="ECO:0007669"/>
    <property type="project" value="InterPro"/>
</dbReference>